<gene>
    <name evidence="18" type="ORF">WJX81_000102</name>
</gene>
<comment type="pathway">
    <text evidence="2">Protein modification; protein glycosylation.</text>
</comment>
<evidence type="ECO:0000259" key="16">
    <source>
        <dbReference type="Pfam" id="PF13868"/>
    </source>
</evidence>
<dbReference type="Gene3D" id="3.40.50.11660">
    <property type="entry name" value="Glycosyl transferase family 10, C-terminal domain"/>
    <property type="match status" value="1"/>
</dbReference>
<reference evidence="18 19" key="1">
    <citation type="journal article" date="2024" name="Nat. Commun.">
        <title>Phylogenomics reveals the evolutionary origins of lichenization in chlorophyte algae.</title>
        <authorList>
            <person name="Puginier C."/>
            <person name="Libourel C."/>
            <person name="Otte J."/>
            <person name="Skaloud P."/>
            <person name="Haon M."/>
            <person name="Grisel S."/>
            <person name="Petersen M."/>
            <person name="Berrin J.G."/>
            <person name="Delaux P.M."/>
            <person name="Dal Grande F."/>
            <person name="Keller J."/>
        </authorList>
    </citation>
    <scope>NUCLEOTIDE SEQUENCE [LARGE SCALE GENOMIC DNA]</scope>
    <source>
        <strain evidence="18 19">SAG 245.80</strain>
    </source>
</reference>
<evidence type="ECO:0000256" key="11">
    <source>
        <dbReference type="ARBA" id="ARBA00023180"/>
    </source>
</evidence>
<evidence type="ECO:0000256" key="4">
    <source>
        <dbReference type="ARBA" id="ARBA00022676"/>
    </source>
</evidence>
<evidence type="ECO:0000256" key="9">
    <source>
        <dbReference type="ARBA" id="ARBA00023054"/>
    </source>
</evidence>
<comment type="similarity">
    <text evidence="3 12">Belongs to the glycosyltransferase 10 family.</text>
</comment>
<evidence type="ECO:0000256" key="3">
    <source>
        <dbReference type="ARBA" id="ARBA00008919"/>
    </source>
</evidence>
<dbReference type="InterPro" id="IPR038577">
    <property type="entry name" value="GT10-like_C_sf"/>
</dbReference>
<keyword evidence="6 12" id="KW-0812">Transmembrane</keyword>
<dbReference type="Pfam" id="PF17039">
    <property type="entry name" value="Glyco_tran_10_N"/>
    <property type="match status" value="1"/>
</dbReference>
<evidence type="ECO:0000256" key="6">
    <source>
        <dbReference type="ARBA" id="ARBA00022692"/>
    </source>
</evidence>
<evidence type="ECO:0000256" key="10">
    <source>
        <dbReference type="ARBA" id="ARBA00023136"/>
    </source>
</evidence>
<feature type="coiled-coil region" evidence="13">
    <location>
        <begin position="35"/>
        <end position="77"/>
    </location>
</feature>
<dbReference type="InterPro" id="IPR031481">
    <property type="entry name" value="Glyco_tran_10_N"/>
</dbReference>
<feature type="region of interest" description="Disordered" evidence="14">
    <location>
        <begin position="139"/>
        <end position="160"/>
    </location>
</feature>
<evidence type="ECO:0000259" key="15">
    <source>
        <dbReference type="Pfam" id="PF00852"/>
    </source>
</evidence>
<feature type="domain" description="Fucosyltransferase C-terminal" evidence="15">
    <location>
        <begin position="340"/>
        <end position="516"/>
    </location>
</feature>
<evidence type="ECO:0000256" key="5">
    <source>
        <dbReference type="ARBA" id="ARBA00022679"/>
    </source>
</evidence>
<keyword evidence="10" id="KW-0472">Membrane</keyword>
<keyword evidence="8" id="KW-1133">Transmembrane helix</keyword>
<evidence type="ECO:0000256" key="8">
    <source>
        <dbReference type="ARBA" id="ARBA00022989"/>
    </source>
</evidence>
<keyword evidence="12" id="KW-0333">Golgi apparatus</keyword>
<dbReference type="GO" id="GO:0046920">
    <property type="term" value="F:alpha-(1-&gt;3)-fucosyltransferase activity"/>
    <property type="evidence" value="ECO:0007669"/>
    <property type="project" value="TreeGrafter"/>
</dbReference>
<keyword evidence="11" id="KW-0325">Glycoprotein</keyword>
<feature type="compositionally biased region" description="Low complexity" evidence="14">
    <location>
        <begin position="151"/>
        <end position="160"/>
    </location>
</feature>
<comment type="caution">
    <text evidence="18">The sequence shown here is derived from an EMBL/GenBank/DDBJ whole genome shotgun (WGS) entry which is preliminary data.</text>
</comment>
<dbReference type="EC" id="2.4.1.-" evidence="12"/>
<dbReference type="PANTHER" id="PTHR11929:SF194">
    <property type="entry name" value="ALPHA-(1,3)-FUCOSYLTRANSFERASE 10"/>
    <property type="match status" value="1"/>
</dbReference>
<dbReference type="InterPro" id="IPR055270">
    <property type="entry name" value="Glyco_tran_10_C"/>
</dbReference>
<dbReference type="Pfam" id="PF00852">
    <property type="entry name" value="Glyco_transf_10"/>
    <property type="match status" value="1"/>
</dbReference>
<keyword evidence="7" id="KW-0735">Signal-anchor</keyword>
<evidence type="ECO:0000313" key="19">
    <source>
        <dbReference type="Proteomes" id="UP001445335"/>
    </source>
</evidence>
<evidence type="ECO:0000256" key="7">
    <source>
        <dbReference type="ARBA" id="ARBA00022968"/>
    </source>
</evidence>
<evidence type="ECO:0000256" key="12">
    <source>
        <dbReference type="RuleBase" id="RU003832"/>
    </source>
</evidence>
<keyword evidence="9 13" id="KW-0175">Coiled coil</keyword>
<keyword evidence="5 12" id="KW-0808">Transferase</keyword>
<keyword evidence="19" id="KW-1185">Reference proteome</keyword>
<evidence type="ECO:0000256" key="1">
    <source>
        <dbReference type="ARBA" id="ARBA00004167"/>
    </source>
</evidence>
<evidence type="ECO:0000256" key="2">
    <source>
        <dbReference type="ARBA" id="ARBA00004922"/>
    </source>
</evidence>
<name>A0AAW1R2W1_9CHLO</name>
<feature type="domain" description="Fucosyltransferase N-terminal" evidence="17">
    <location>
        <begin position="222"/>
        <end position="318"/>
    </location>
</feature>
<evidence type="ECO:0000256" key="14">
    <source>
        <dbReference type="SAM" id="MobiDB-lite"/>
    </source>
</evidence>
<accession>A0AAW1R2W1</accession>
<dbReference type="GO" id="GO:0032580">
    <property type="term" value="C:Golgi cisterna membrane"/>
    <property type="evidence" value="ECO:0007669"/>
    <property type="project" value="UniProtKB-SubCell"/>
</dbReference>
<organism evidence="18 19">
    <name type="scientific">Elliptochloris bilobata</name>
    <dbReference type="NCBI Taxonomy" id="381761"/>
    <lineage>
        <taxon>Eukaryota</taxon>
        <taxon>Viridiplantae</taxon>
        <taxon>Chlorophyta</taxon>
        <taxon>core chlorophytes</taxon>
        <taxon>Trebouxiophyceae</taxon>
        <taxon>Trebouxiophyceae incertae sedis</taxon>
        <taxon>Elliptochloris clade</taxon>
        <taxon>Elliptochloris</taxon>
    </lineage>
</organism>
<comment type="subcellular location">
    <subcellularLocation>
        <location evidence="12">Golgi apparatus</location>
        <location evidence="12">Golgi stack membrane</location>
        <topology evidence="12">Single-pass type II membrane protein</topology>
    </subcellularLocation>
    <subcellularLocation>
        <location evidence="1">Membrane</location>
        <topology evidence="1">Single-pass membrane protein</topology>
    </subcellularLocation>
</comment>
<dbReference type="Proteomes" id="UP001445335">
    <property type="component" value="Unassembled WGS sequence"/>
</dbReference>
<proteinExistence type="inferred from homology"/>
<feature type="domain" description="Trichohyalin-plectin-homology" evidence="16">
    <location>
        <begin position="2"/>
        <end position="201"/>
    </location>
</feature>
<evidence type="ECO:0000313" key="18">
    <source>
        <dbReference type="EMBL" id="KAK9828074.1"/>
    </source>
</evidence>
<keyword evidence="4 12" id="KW-0328">Glycosyltransferase</keyword>
<dbReference type="EMBL" id="JALJOU010000052">
    <property type="protein sequence ID" value="KAK9828074.1"/>
    <property type="molecule type" value="Genomic_DNA"/>
</dbReference>
<evidence type="ECO:0000256" key="13">
    <source>
        <dbReference type="SAM" id="Coils"/>
    </source>
</evidence>
<dbReference type="InterPro" id="IPR043597">
    <property type="entry name" value="TPH_dom"/>
</dbReference>
<dbReference type="InterPro" id="IPR001503">
    <property type="entry name" value="Glyco_trans_10"/>
</dbReference>
<dbReference type="SUPFAM" id="SSF53756">
    <property type="entry name" value="UDP-Glycosyltransferase/glycogen phosphorylase"/>
    <property type="match status" value="1"/>
</dbReference>
<dbReference type="PANTHER" id="PTHR11929">
    <property type="entry name" value="ALPHA- 1,3 -FUCOSYLTRANSFERASE"/>
    <property type="match status" value="1"/>
</dbReference>
<dbReference type="Pfam" id="PF13868">
    <property type="entry name" value="TPH"/>
    <property type="match status" value="1"/>
</dbReference>
<sequence>MASNSEQLERKAAGRVIAAAEDCRIAAWQAERDARDQATAEAAAAAAAARELEVAALRAQQERALDRRSELDELRARRWQAAADRQWRAKERAESEHIAGIHADLAAAREAQAAEKADAARAAAAAGAAEAASSAAAAASARAERDEQEHAAAAAQRQHAAVLREQMAANAERARAAREAARTEGTEARARQAAHQAAIEVAVEPVRVAVRSPGHFIEGFEHTFDDCLWRGKRFTCEFTNTTDPTAVEAADALLYHAPNVCAGVPTQERPMRRRRGQPLVVYSMESTGYYPCLDSPTFMNQFDLEMTYRLSSQIPLSYLRTDQLAAFFPERGTEGLGFEGREAAAAFVQSNCKVPSGRTELVANLMSFGDVAVHSYGKCLNSGNRSLAEGESKMDVFRRYRFCIAMENTIAHDYITEKLWDALAAGCVPIYYGAPNVARYLPAANAIVDYRALGSPAALRLELQRLNSDARAWEAKVAWHAKPLTALAPGFRRLARLVSTSHAQCELCARLVDRRLNDMRAEDAHRRAWGMPSGPPSDVLNVTAMATAAENLGALMSHVQVALAEA</sequence>
<protein>
    <recommendedName>
        <fullName evidence="12">Fucosyltransferase</fullName>
        <ecNumber evidence="12">2.4.1.-</ecNumber>
    </recommendedName>
</protein>
<evidence type="ECO:0000259" key="17">
    <source>
        <dbReference type="Pfam" id="PF17039"/>
    </source>
</evidence>
<dbReference type="AlphaFoldDB" id="A0AAW1R2W1"/>